<reference evidence="3 4" key="1">
    <citation type="submission" date="2021-07" db="EMBL/GenBank/DDBJ databases">
        <title>Whole Genome Sequence of Nocardia Iowensis.</title>
        <authorList>
            <person name="Lamm A."/>
            <person name="Collins-Fairclough A.M."/>
            <person name="Bunk B."/>
            <person name="Sproer C."/>
        </authorList>
    </citation>
    <scope>NUCLEOTIDE SEQUENCE [LARGE SCALE GENOMIC DNA]</scope>
    <source>
        <strain evidence="3 4">NRRL 5646</strain>
    </source>
</reference>
<dbReference type="Pfam" id="PF13581">
    <property type="entry name" value="HATPase_c_2"/>
    <property type="match status" value="1"/>
</dbReference>
<name>A0ABX8RTS7_NOCIO</name>
<sequence>MTTTAAAAGPPTADSADPFVHPALFYSDTEEYLAGTVGFIREGLANNEPVAVSVPGPNLELIRAELGSDADAVRLMDMTVEGRNPGRIIPGVLRAFADTYPTGRVRIIGEPIWAGRSATEYPACVQHEALINAAFTGREVTILCPYDTERLDPLVLADAHATHPTLIDSSGERPSGAYDPDHIVASYNKPLPPPPAIADVIAFDATSLTDTRHRAVAYARRAGMAEDHMVDLELVVAETITNSVVHGGGSGTLALWTEGRQLRCQVRDAGHITNPLAGRLPPQPFQFGGRGLLLVNQLTDLVRIHTGVHGTTIQMDLRLA</sequence>
<proteinExistence type="predicted"/>
<feature type="domain" description="MEDS" evidence="2">
    <location>
        <begin position="21"/>
        <end position="164"/>
    </location>
</feature>
<dbReference type="InterPro" id="IPR047718">
    <property type="entry name" value="RsbA-like_anti_sig"/>
</dbReference>
<dbReference type="PANTHER" id="PTHR35526:SF3">
    <property type="entry name" value="ANTI-SIGMA-F FACTOR RSBW"/>
    <property type="match status" value="1"/>
</dbReference>
<evidence type="ECO:0000259" key="1">
    <source>
        <dbReference type="Pfam" id="PF13581"/>
    </source>
</evidence>
<dbReference type="RefSeq" id="WP_218474755.1">
    <property type="nucleotide sequence ID" value="NZ_BAABJN010000001.1"/>
</dbReference>
<protein>
    <submittedName>
        <fullName evidence="3">Sensor histidine kinase</fullName>
    </submittedName>
</protein>
<dbReference type="EMBL" id="CP078145">
    <property type="protein sequence ID" value="QXN93040.1"/>
    <property type="molecule type" value="Genomic_DNA"/>
</dbReference>
<dbReference type="CDD" id="cd16936">
    <property type="entry name" value="HATPase_RsbW-like"/>
    <property type="match status" value="1"/>
</dbReference>
<keyword evidence="3" id="KW-0418">Kinase</keyword>
<gene>
    <name evidence="3" type="ORF">KV110_08015</name>
</gene>
<keyword evidence="3" id="KW-0808">Transferase</keyword>
<dbReference type="InterPro" id="IPR050267">
    <property type="entry name" value="Anti-sigma-factor_SerPK"/>
</dbReference>
<dbReference type="NCBIfam" id="NF041045">
    <property type="entry name" value="RsbA_anti_sig"/>
    <property type="match status" value="1"/>
</dbReference>
<dbReference type="Pfam" id="PF14417">
    <property type="entry name" value="MEDS"/>
    <property type="match status" value="1"/>
</dbReference>
<dbReference type="GO" id="GO:0016301">
    <property type="term" value="F:kinase activity"/>
    <property type="evidence" value="ECO:0007669"/>
    <property type="project" value="UniProtKB-KW"/>
</dbReference>
<dbReference type="InterPro" id="IPR025847">
    <property type="entry name" value="MEDS_domain"/>
</dbReference>
<keyword evidence="4" id="KW-1185">Reference proteome</keyword>
<dbReference type="PANTHER" id="PTHR35526">
    <property type="entry name" value="ANTI-SIGMA-F FACTOR RSBW-RELATED"/>
    <property type="match status" value="1"/>
</dbReference>
<dbReference type="Proteomes" id="UP000694257">
    <property type="component" value="Chromosome"/>
</dbReference>
<dbReference type="InterPro" id="IPR003594">
    <property type="entry name" value="HATPase_dom"/>
</dbReference>
<feature type="domain" description="Histidine kinase/HSP90-like ATPase" evidence="1">
    <location>
        <begin position="203"/>
        <end position="315"/>
    </location>
</feature>
<organism evidence="3 4">
    <name type="scientific">Nocardia iowensis</name>
    <dbReference type="NCBI Taxonomy" id="204891"/>
    <lineage>
        <taxon>Bacteria</taxon>
        <taxon>Bacillati</taxon>
        <taxon>Actinomycetota</taxon>
        <taxon>Actinomycetes</taxon>
        <taxon>Mycobacteriales</taxon>
        <taxon>Nocardiaceae</taxon>
        <taxon>Nocardia</taxon>
    </lineage>
</organism>
<evidence type="ECO:0000259" key="2">
    <source>
        <dbReference type="Pfam" id="PF14417"/>
    </source>
</evidence>
<evidence type="ECO:0000313" key="4">
    <source>
        <dbReference type="Proteomes" id="UP000694257"/>
    </source>
</evidence>
<accession>A0ABX8RTS7</accession>
<evidence type="ECO:0000313" key="3">
    <source>
        <dbReference type="EMBL" id="QXN93040.1"/>
    </source>
</evidence>